<dbReference type="EMBL" id="SPUK01000001">
    <property type="protein sequence ID" value="TQW00669.1"/>
    <property type="molecule type" value="Genomic_DNA"/>
</dbReference>
<accession>A0A545VG12</accession>
<comment type="caution">
    <text evidence="1">The sequence shown here is derived from an EMBL/GenBank/DDBJ whole genome shotgun (WGS) entry which is preliminary data.</text>
</comment>
<gene>
    <name evidence="1" type="ORF">IF1G_00600</name>
</gene>
<dbReference type="AlphaFoldDB" id="A0A545VG12"/>
<protein>
    <submittedName>
        <fullName evidence="1">Uncharacterized protein</fullName>
    </submittedName>
</protein>
<reference evidence="1 2" key="1">
    <citation type="journal article" date="2019" name="Appl. Microbiol. Biotechnol.">
        <title>Genome sequence of Isaria javanica and comparative genome analysis insights into family S53 peptidase evolution in fungal entomopathogens.</title>
        <authorList>
            <person name="Lin R."/>
            <person name="Zhang X."/>
            <person name="Xin B."/>
            <person name="Zou M."/>
            <person name="Gao Y."/>
            <person name="Qin F."/>
            <person name="Hu Q."/>
            <person name="Xie B."/>
            <person name="Cheng X."/>
        </authorList>
    </citation>
    <scope>NUCLEOTIDE SEQUENCE [LARGE SCALE GENOMIC DNA]</scope>
    <source>
        <strain evidence="1 2">IJ1G</strain>
    </source>
</reference>
<evidence type="ECO:0000313" key="1">
    <source>
        <dbReference type="EMBL" id="TQW00669.1"/>
    </source>
</evidence>
<dbReference type="Proteomes" id="UP000315783">
    <property type="component" value="Unassembled WGS sequence"/>
</dbReference>
<organism evidence="1 2">
    <name type="scientific">Cordyceps javanica</name>
    <dbReference type="NCBI Taxonomy" id="43265"/>
    <lineage>
        <taxon>Eukaryota</taxon>
        <taxon>Fungi</taxon>
        <taxon>Dikarya</taxon>
        <taxon>Ascomycota</taxon>
        <taxon>Pezizomycotina</taxon>
        <taxon>Sordariomycetes</taxon>
        <taxon>Hypocreomycetidae</taxon>
        <taxon>Hypocreales</taxon>
        <taxon>Cordycipitaceae</taxon>
        <taxon>Cordyceps</taxon>
    </lineage>
</organism>
<sequence length="154" mass="17176">MAPLKVVNRHGLLPCKLKCMNGCPVAHCRPATRRLAWCLFWQDRGRGISRRCGIRASRRARLGTRAAGLTTLAGALISVPRITVQPPCKRTQKSGFETACLHRWRVRERACSQSAGNGMAVLKLETKETFRSFRSRCLFLGLVGKGTMPDKLKE</sequence>
<proteinExistence type="predicted"/>
<name>A0A545VG12_9HYPO</name>
<evidence type="ECO:0000313" key="2">
    <source>
        <dbReference type="Proteomes" id="UP000315783"/>
    </source>
</evidence>
<keyword evidence="2" id="KW-1185">Reference proteome</keyword>